<evidence type="ECO:0000313" key="2">
    <source>
        <dbReference type="Proteomes" id="UP000323506"/>
    </source>
</evidence>
<gene>
    <name evidence="1" type="ORF">ES288_D08G111000v1</name>
</gene>
<dbReference type="Proteomes" id="UP000323506">
    <property type="component" value="Chromosome D08"/>
</dbReference>
<organism evidence="1 2">
    <name type="scientific">Gossypium darwinii</name>
    <name type="common">Darwin's cotton</name>
    <name type="synonym">Gossypium barbadense var. darwinii</name>
    <dbReference type="NCBI Taxonomy" id="34276"/>
    <lineage>
        <taxon>Eukaryota</taxon>
        <taxon>Viridiplantae</taxon>
        <taxon>Streptophyta</taxon>
        <taxon>Embryophyta</taxon>
        <taxon>Tracheophyta</taxon>
        <taxon>Spermatophyta</taxon>
        <taxon>Magnoliopsida</taxon>
        <taxon>eudicotyledons</taxon>
        <taxon>Gunneridae</taxon>
        <taxon>Pentapetalae</taxon>
        <taxon>rosids</taxon>
        <taxon>malvids</taxon>
        <taxon>Malvales</taxon>
        <taxon>Malvaceae</taxon>
        <taxon>Malvoideae</taxon>
        <taxon>Gossypium</taxon>
    </lineage>
</organism>
<name>A0A5D2BMX7_GOSDA</name>
<evidence type="ECO:0000313" key="1">
    <source>
        <dbReference type="EMBL" id="TYG57032.1"/>
    </source>
</evidence>
<dbReference type="EMBL" id="CM017708">
    <property type="protein sequence ID" value="TYG57032.1"/>
    <property type="molecule type" value="Genomic_DNA"/>
</dbReference>
<accession>A0A5D2BMX7</accession>
<protein>
    <submittedName>
        <fullName evidence="1">Uncharacterized protein</fullName>
    </submittedName>
</protein>
<reference evidence="1 2" key="1">
    <citation type="submission" date="2019-06" db="EMBL/GenBank/DDBJ databases">
        <title>WGS assembly of Gossypium darwinii.</title>
        <authorList>
            <person name="Chen Z.J."/>
            <person name="Sreedasyam A."/>
            <person name="Ando A."/>
            <person name="Song Q."/>
            <person name="De L."/>
            <person name="Hulse-Kemp A."/>
            <person name="Ding M."/>
            <person name="Ye W."/>
            <person name="Kirkbride R."/>
            <person name="Jenkins J."/>
            <person name="Plott C."/>
            <person name="Lovell J."/>
            <person name="Lin Y.-M."/>
            <person name="Vaughn R."/>
            <person name="Liu B."/>
            <person name="Li W."/>
            <person name="Simpson S."/>
            <person name="Scheffler B."/>
            <person name="Saski C."/>
            <person name="Grover C."/>
            <person name="Hu G."/>
            <person name="Conover J."/>
            <person name="Carlson J."/>
            <person name="Shu S."/>
            <person name="Boston L."/>
            <person name="Williams M."/>
            <person name="Peterson D."/>
            <person name="Mcgee K."/>
            <person name="Jones D."/>
            <person name="Wendel J."/>
            <person name="Stelly D."/>
            <person name="Grimwood J."/>
            <person name="Schmutz J."/>
        </authorList>
    </citation>
    <scope>NUCLEOTIDE SEQUENCE [LARGE SCALE GENOMIC DNA]</scope>
    <source>
        <strain evidence="1">1808015.09</strain>
    </source>
</reference>
<dbReference type="AlphaFoldDB" id="A0A5D2BMX7"/>
<proteinExistence type="predicted"/>
<keyword evidence="2" id="KW-1185">Reference proteome</keyword>
<sequence>MVSFYSQSFLHLLQFFPYPKHIIFPSQISSKFSQIKNPSLHNFQDLKVPLLPSLVHRRTRRPSPNTPSHSSAVEEIGFASKLRKYKIKCLEENTNMMKMFQQSQHPPS</sequence>